<proteinExistence type="predicted"/>
<dbReference type="AlphaFoldDB" id="A0A2N9LPN7"/>
<protein>
    <submittedName>
        <fullName evidence="2">Uncharacterized protein</fullName>
    </submittedName>
</protein>
<evidence type="ECO:0000256" key="1">
    <source>
        <dbReference type="SAM" id="MobiDB-lite"/>
    </source>
</evidence>
<dbReference type="Proteomes" id="UP000239735">
    <property type="component" value="Unassembled WGS sequence"/>
</dbReference>
<reference evidence="3" key="1">
    <citation type="submission" date="2018-02" db="EMBL/GenBank/DDBJ databases">
        <authorList>
            <person name="Hausmann B."/>
        </authorList>
    </citation>
    <scope>NUCLEOTIDE SEQUENCE [LARGE SCALE GENOMIC DNA]</scope>
    <source>
        <strain evidence="3">Peat soil MAG SbA5</strain>
    </source>
</reference>
<feature type="compositionally biased region" description="Basic residues" evidence="1">
    <location>
        <begin position="48"/>
        <end position="61"/>
    </location>
</feature>
<sequence>MRTLHLLKTPDILLANDNRLFGRYWLIKIPHTRSAWMNSERMDQTTSKPKHRSRRGRRILC</sequence>
<accession>A0A2N9LPN7</accession>
<organism evidence="2 3">
    <name type="scientific">Candidatus Sulfuritelmatomonas gaucii</name>
    <dbReference type="NCBI Taxonomy" id="2043161"/>
    <lineage>
        <taxon>Bacteria</taxon>
        <taxon>Pseudomonadati</taxon>
        <taxon>Acidobacteriota</taxon>
        <taxon>Terriglobia</taxon>
        <taxon>Terriglobales</taxon>
        <taxon>Acidobacteriaceae</taxon>
        <taxon>Candidatus Sulfuritelmatomonas</taxon>
    </lineage>
</organism>
<gene>
    <name evidence="2" type="ORF">SBA5_490001</name>
</gene>
<dbReference type="EMBL" id="OKRB01000107">
    <property type="protein sequence ID" value="SPE25200.1"/>
    <property type="molecule type" value="Genomic_DNA"/>
</dbReference>
<feature type="region of interest" description="Disordered" evidence="1">
    <location>
        <begin position="37"/>
        <end position="61"/>
    </location>
</feature>
<name>A0A2N9LPN7_9BACT</name>
<evidence type="ECO:0000313" key="3">
    <source>
        <dbReference type="Proteomes" id="UP000239735"/>
    </source>
</evidence>
<evidence type="ECO:0000313" key="2">
    <source>
        <dbReference type="EMBL" id="SPE25200.1"/>
    </source>
</evidence>